<evidence type="ECO:0000313" key="2">
    <source>
        <dbReference type="Proteomes" id="UP000033166"/>
    </source>
</evidence>
<dbReference type="RefSeq" id="WP_047914525.1">
    <property type="nucleotide sequence ID" value="NZ_LN774769.1"/>
</dbReference>
<evidence type="ECO:0000313" key="1">
    <source>
        <dbReference type="EMBL" id="CEN27212.1"/>
    </source>
</evidence>
<organism evidence="1 2">
    <name type="scientific">Pseudolactococcus piscium MKFS47</name>
    <dbReference type="NCBI Taxonomy" id="297352"/>
    <lineage>
        <taxon>Bacteria</taxon>
        <taxon>Bacillati</taxon>
        <taxon>Bacillota</taxon>
        <taxon>Bacilli</taxon>
        <taxon>Lactobacillales</taxon>
        <taxon>Streptococcaceae</taxon>
        <taxon>Pseudolactococcus</taxon>
    </lineage>
</organism>
<reference evidence="2" key="1">
    <citation type="submission" date="2015-01" db="EMBL/GenBank/DDBJ databases">
        <authorList>
            <person name="Andreevskaya M."/>
        </authorList>
    </citation>
    <scope>NUCLEOTIDE SEQUENCE [LARGE SCALE GENOMIC DNA]</scope>
    <source>
        <strain evidence="2">MKFS47</strain>
    </source>
</reference>
<proteinExistence type="predicted"/>
<dbReference type="AlphaFoldDB" id="A0A0D6DTV1"/>
<dbReference type="EMBL" id="LN774769">
    <property type="protein sequence ID" value="CEN27212.1"/>
    <property type="molecule type" value="Genomic_DNA"/>
</dbReference>
<gene>
    <name evidence="1" type="primary">yacD</name>
    <name evidence="1" type="ORF">LACPI_0012</name>
</gene>
<dbReference type="HOGENOM" id="CLU_2167778_0_0_9"/>
<dbReference type="KEGG" id="lpk:LACPI_0012"/>
<sequence>MIGHIKHISKFGLFVTFLSSDLSQEALLALSYSETGLASVQTGLLRWSETPSGEKYHKGEAINVTVKAVREDKKIELALVDEAFLAKYEQKMITTLDRLTNLHTKNQEVRNL</sequence>
<accession>A0A0D6DTV1</accession>
<name>A0A0D6DTV1_9LACT</name>
<dbReference type="Proteomes" id="UP000033166">
    <property type="component" value="Chromosome I"/>
</dbReference>
<dbReference type="STRING" id="1364.LP2241_10013"/>
<protein>
    <submittedName>
        <fullName evidence="1">Uncharacterized protein YacD</fullName>
    </submittedName>
</protein>